<dbReference type="EMBL" id="JBHFAB010000017">
    <property type="protein sequence ID" value="MFC1419360.1"/>
    <property type="molecule type" value="Genomic_DNA"/>
</dbReference>
<dbReference type="Pfam" id="PF00912">
    <property type="entry name" value="Transgly"/>
    <property type="match status" value="1"/>
</dbReference>
<keyword evidence="6" id="KW-0511">Multifunctional enzyme</keyword>
<proteinExistence type="predicted"/>
<dbReference type="InterPro" id="IPR036950">
    <property type="entry name" value="PBP_transglycosylase"/>
</dbReference>
<dbReference type="Gene3D" id="3.40.710.10">
    <property type="entry name" value="DD-peptidase/beta-lactamase superfamily"/>
    <property type="match status" value="1"/>
</dbReference>
<dbReference type="RefSeq" id="WP_380538579.1">
    <property type="nucleotide sequence ID" value="NZ_JBHFAB010000017.1"/>
</dbReference>
<protein>
    <submittedName>
        <fullName evidence="13">Transglycosylase domain-containing protein</fullName>
        <ecNumber evidence="13">2.4.-.-</ecNumber>
    </submittedName>
</protein>
<feature type="region of interest" description="Disordered" evidence="9">
    <location>
        <begin position="706"/>
        <end position="792"/>
    </location>
</feature>
<evidence type="ECO:0000256" key="7">
    <source>
        <dbReference type="ARBA" id="ARBA00034000"/>
    </source>
</evidence>
<keyword evidence="3 13" id="KW-0328">Glycosyltransferase</keyword>
<evidence type="ECO:0000256" key="3">
    <source>
        <dbReference type="ARBA" id="ARBA00022676"/>
    </source>
</evidence>
<feature type="compositionally biased region" description="Basic residues" evidence="9">
    <location>
        <begin position="49"/>
        <end position="64"/>
    </location>
</feature>
<comment type="catalytic activity">
    <reaction evidence="7">
        <text>Preferential cleavage: (Ac)2-L-Lys-D-Ala-|-D-Ala. Also transpeptidation of peptidyl-alanyl moieties that are N-acyl substituents of D-alanine.</text>
        <dbReference type="EC" id="3.4.16.4"/>
    </reaction>
</comment>
<evidence type="ECO:0000256" key="9">
    <source>
        <dbReference type="SAM" id="MobiDB-lite"/>
    </source>
</evidence>
<feature type="domain" description="Penicillin-binding protein transpeptidase" evidence="11">
    <location>
        <begin position="400"/>
        <end position="651"/>
    </location>
</feature>
<evidence type="ECO:0000256" key="6">
    <source>
        <dbReference type="ARBA" id="ARBA00023268"/>
    </source>
</evidence>
<feature type="domain" description="Glycosyl transferase family 51" evidence="12">
    <location>
        <begin position="126"/>
        <end position="300"/>
    </location>
</feature>
<keyword evidence="14" id="KW-1185">Reference proteome</keyword>
<keyword evidence="5" id="KW-0378">Hydrolase</keyword>
<evidence type="ECO:0000256" key="8">
    <source>
        <dbReference type="ARBA" id="ARBA00049902"/>
    </source>
</evidence>
<dbReference type="Gene3D" id="1.10.3810.10">
    <property type="entry name" value="Biosynthetic peptidoglycan transglycosylase-like"/>
    <property type="match status" value="1"/>
</dbReference>
<evidence type="ECO:0000256" key="1">
    <source>
        <dbReference type="ARBA" id="ARBA00022645"/>
    </source>
</evidence>
<evidence type="ECO:0000256" key="2">
    <source>
        <dbReference type="ARBA" id="ARBA00022670"/>
    </source>
</evidence>
<dbReference type="InterPro" id="IPR012338">
    <property type="entry name" value="Beta-lactam/transpept-like"/>
</dbReference>
<evidence type="ECO:0000259" key="12">
    <source>
        <dbReference type="Pfam" id="PF00912"/>
    </source>
</evidence>
<accession>A0ABV6W036</accession>
<dbReference type="InterPro" id="IPR050396">
    <property type="entry name" value="Glycosyltr_51/Transpeptidase"/>
</dbReference>
<gene>
    <name evidence="13" type="ORF">ACEZDE_22390</name>
</gene>
<dbReference type="InterPro" id="IPR001460">
    <property type="entry name" value="PCN-bd_Tpept"/>
</dbReference>
<sequence length="792" mass="82583">MTTEPEGPQGSDPRRNGWDDPDGPGHPMDPNTLEAEDRAEGGGMGGSRRDRRRAKRSARKRARKAKPWWRRAIPTWRMALAGLMALIVAGVVAFITMYALVQVPDPNAAAIAQSNVYYYADGKTELGRTGQTNRISVPIDQIAVTMQRAAVSAEDRTFYSNQGVSISGTVRAAWDTLTGKGLQGGSTITQQYVKNYYLTQDQTLTRKAKEFFISLKVDQTESKDEIMAGYLNTSYFGRGAYGVQAAAQSYYGVSAADLDVPQSAYLAALLQAPSAYDVGTATPAGKAAAVARWNYVLDGMVKLGWVAQSDRAAMAFPKTLPPGTGNGNVGQAGYLIDIAAHYLDDNGIVDPAALNAGGWKITTTFVKKDQDALAAAVQSELKDKLPKTTTAKDVRAAAGSVDPATGRLLAAYGGPDYSVQQFNDALRTDYQVGSTFKAFDLAAGLQNHATTQDGVPITPSTIYDGTSERQVQGLPAGMSFNPQNEDQVDYGPISLRYAMEKSVNSVYAQEGADAGLDNVRKAAIAAGLPADTPGMEAVPAITLGSATPNVIQMAGAYATLASHGQQITPWVVQTLFHNGNAQTLPDHKAVAAFSRSTADTVTSVLESVISPGGTGYLALDLNRPAAGKTGTSDGNRSAWFVGYTPQLVTAVGLFGENSTTHHQESLATAAGIARVNGGSYPTQIWTTYMDQALGGQPVLSFDLQVPQDTSGQSTATASPSATASGSASATATPSGSPSGTGTPTASPTQTPSTGGPTAPTTTPAPPTVPATPPRSGSPRPGAVPSASGQVVP</sequence>
<organism evidence="13 14">
    <name type="scientific">Streptacidiphilus cavernicola</name>
    <dbReference type="NCBI Taxonomy" id="3342716"/>
    <lineage>
        <taxon>Bacteria</taxon>
        <taxon>Bacillati</taxon>
        <taxon>Actinomycetota</taxon>
        <taxon>Actinomycetes</taxon>
        <taxon>Kitasatosporales</taxon>
        <taxon>Streptomycetaceae</taxon>
        <taxon>Streptacidiphilus</taxon>
    </lineage>
</organism>
<keyword evidence="10" id="KW-1133">Transmembrane helix</keyword>
<evidence type="ECO:0000313" key="14">
    <source>
        <dbReference type="Proteomes" id="UP001592531"/>
    </source>
</evidence>
<dbReference type="Pfam" id="PF00905">
    <property type="entry name" value="Transpeptidase"/>
    <property type="match status" value="1"/>
</dbReference>
<keyword evidence="10" id="KW-0472">Membrane</keyword>
<dbReference type="PANTHER" id="PTHR32282:SF34">
    <property type="entry name" value="PENICILLIN-BINDING PROTEIN 1A"/>
    <property type="match status" value="1"/>
</dbReference>
<reference evidence="13 14" key="1">
    <citation type="submission" date="2024-09" db="EMBL/GenBank/DDBJ databases">
        <authorList>
            <person name="Lee S.D."/>
        </authorList>
    </citation>
    <scope>NUCLEOTIDE SEQUENCE [LARGE SCALE GENOMIC DNA]</scope>
    <source>
        <strain evidence="13 14">N8-3</strain>
    </source>
</reference>
<evidence type="ECO:0000256" key="4">
    <source>
        <dbReference type="ARBA" id="ARBA00022679"/>
    </source>
</evidence>
<comment type="catalytic activity">
    <reaction evidence="8">
        <text>[GlcNAc-(1-&gt;4)-Mur2Ac(oyl-L-Ala-gamma-D-Glu-L-Lys-D-Ala-D-Ala)](n)-di-trans,octa-cis-undecaprenyl diphosphate + beta-D-GlcNAc-(1-&gt;4)-Mur2Ac(oyl-L-Ala-gamma-D-Glu-L-Lys-D-Ala-D-Ala)-di-trans,octa-cis-undecaprenyl diphosphate = [GlcNAc-(1-&gt;4)-Mur2Ac(oyl-L-Ala-gamma-D-Glu-L-Lys-D-Ala-D-Ala)](n+1)-di-trans,octa-cis-undecaprenyl diphosphate + di-trans,octa-cis-undecaprenyl diphosphate + H(+)</text>
        <dbReference type="Rhea" id="RHEA:23708"/>
        <dbReference type="Rhea" id="RHEA-COMP:9602"/>
        <dbReference type="Rhea" id="RHEA-COMP:9603"/>
        <dbReference type="ChEBI" id="CHEBI:15378"/>
        <dbReference type="ChEBI" id="CHEBI:58405"/>
        <dbReference type="ChEBI" id="CHEBI:60033"/>
        <dbReference type="ChEBI" id="CHEBI:78435"/>
        <dbReference type="EC" id="2.4.99.28"/>
    </reaction>
</comment>
<evidence type="ECO:0000259" key="11">
    <source>
        <dbReference type="Pfam" id="PF00905"/>
    </source>
</evidence>
<name>A0ABV6W036_9ACTN</name>
<comment type="caution">
    <text evidence="13">The sequence shown here is derived from an EMBL/GenBank/DDBJ whole genome shotgun (WGS) entry which is preliminary data.</text>
</comment>
<keyword evidence="1" id="KW-0121">Carboxypeptidase</keyword>
<feature type="region of interest" description="Disordered" evidence="9">
    <location>
        <begin position="1"/>
        <end position="64"/>
    </location>
</feature>
<dbReference type="SUPFAM" id="SSF53955">
    <property type="entry name" value="Lysozyme-like"/>
    <property type="match status" value="1"/>
</dbReference>
<keyword evidence="4 13" id="KW-0808">Transferase</keyword>
<dbReference type="PANTHER" id="PTHR32282">
    <property type="entry name" value="BINDING PROTEIN TRANSPEPTIDASE, PUTATIVE-RELATED"/>
    <property type="match status" value="1"/>
</dbReference>
<evidence type="ECO:0000313" key="13">
    <source>
        <dbReference type="EMBL" id="MFC1419360.1"/>
    </source>
</evidence>
<feature type="compositionally biased region" description="Low complexity" evidence="9">
    <location>
        <begin position="709"/>
        <end position="761"/>
    </location>
</feature>
<dbReference type="SUPFAM" id="SSF56601">
    <property type="entry name" value="beta-lactamase/transpeptidase-like"/>
    <property type="match status" value="1"/>
</dbReference>
<feature type="transmembrane region" description="Helical" evidence="10">
    <location>
        <begin position="78"/>
        <end position="101"/>
    </location>
</feature>
<evidence type="ECO:0000256" key="5">
    <source>
        <dbReference type="ARBA" id="ARBA00022801"/>
    </source>
</evidence>
<keyword evidence="2" id="KW-0645">Protease</keyword>
<feature type="compositionally biased region" description="Pro residues" evidence="9">
    <location>
        <begin position="762"/>
        <end position="772"/>
    </location>
</feature>
<dbReference type="Proteomes" id="UP001592531">
    <property type="component" value="Unassembled WGS sequence"/>
</dbReference>
<dbReference type="GO" id="GO:0016757">
    <property type="term" value="F:glycosyltransferase activity"/>
    <property type="evidence" value="ECO:0007669"/>
    <property type="project" value="UniProtKB-KW"/>
</dbReference>
<dbReference type="EC" id="2.4.-.-" evidence="13"/>
<dbReference type="InterPro" id="IPR001264">
    <property type="entry name" value="Glyco_trans_51"/>
</dbReference>
<keyword evidence="10" id="KW-0812">Transmembrane</keyword>
<evidence type="ECO:0000256" key="10">
    <source>
        <dbReference type="SAM" id="Phobius"/>
    </source>
</evidence>
<dbReference type="InterPro" id="IPR023346">
    <property type="entry name" value="Lysozyme-like_dom_sf"/>
</dbReference>